<organism evidence="9 10">
    <name type="scientific">Cohnella cholangitidis</name>
    <dbReference type="NCBI Taxonomy" id="2598458"/>
    <lineage>
        <taxon>Bacteria</taxon>
        <taxon>Bacillati</taxon>
        <taxon>Bacillota</taxon>
        <taxon>Bacilli</taxon>
        <taxon>Bacillales</taxon>
        <taxon>Paenibacillaceae</taxon>
        <taxon>Cohnella</taxon>
    </lineage>
</organism>
<feature type="domain" description="ABC transmembrane type-1" evidence="8">
    <location>
        <begin position="67"/>
        <end position="257"/>
    </location>
</feature>
<feature type="transmembrane region" description="Helical" evidence="7">
    <location>
        <begin position="236"/>
        <end position="257"/>
    </location>
</feature>
<evidence type="ECO:0000313" key="10">
    <source>
        <dbReference type="Proteomes" id="UP000515679"/>
    </source>
</evidence>
<dbReference type="Proteomes" id="UP000515679">
    <property type="component" value="Chromosome"/>
</dbReference>
<evidence type="ECO:0000256" key="1">
    <source>
        <dbReference type="ARBA" id="ARBA00004651"/>
    </source>
</evidence>
<keyword evidence="2 7" id="KW-0813">Transport</keyword>
<dbReference type="Pfam" id="PF00528">
    <property type="entry name" value="BPD_transp_1"/>
    <property type="match status" value="1"/>
</dbReference>
<dbReference type="CDD" id="cd06261">
    <property type="entry name" value="TM_PBP2"/>
    <property type="match status" value="1"/>
</dbReference>
<comment type="subcellular location">
    <subcellularLocation>
        <location evidence="1 7">Cell membrane</location>
        <topology evidence="1 7">Multi-pass membrane protein</topology>
    </subcellularLocation>
</comment>
<evidence type="ECO:0000256" key="5">
    <source>
        <dbReference type="ARBA" id="ARBA00022989"/>
    </source>
</evidence>
<dbReference type="RefSeq" id="WP_182301431.1">
    <property type="nucleotide sequence ID" value="NZ_CP041969.1"/>
</dbReference>
<dbReference type="InterPro" id="IPR035906">
    <property type="entry name" value="MetI-like_sf"/>
</dbReference>
<dbReference type="InterPro" id="IPR000515">
    <property type="entry name" value="MetI-like"/>
</dbReference>
<gene>
    <name evidence="9" type="ORF">FPL14_01875</name>
</gene>
<evidence type="ECO:0000256" key="6">
    <source>
        <dbReference type="ARBA" id="ARBA00023136"/>
    </source>
</evidence>
<dbReference type="AlphaFoldDB" id="A0A7G5BT01"/>
<feature type="transmembrane region" description="Helical" evidence="7">
    <location>
        <begin position="135"/>
        <end position="158"/>
    </location>
</feature>
<keyword evidence="6 7" id="KW-0472">Membrane</keyword>
<dbReference type="EMBL" id="CP041969">
    <property type="protein sequence ID" value="QMV40085.1"/>
    <property type="molecule type" value="Genomic_DNA"/>
</dbReference>
<name>A0A7G5BT01_9BACL</name>
<evidence type="ECO:0000256" key="4">
    <source>
        <dbReference type="ARBA" id="ARBA00022692"/>
    </source>
</evidence>
<dbReference type="SUPFAM" id="SSF161098">
    <property type="entry name" value="MetI-like"/>
    <property type="match status" value="1"/>
</dbReference>
<evidence type="ECO:0000313" key="9">
    <source>
        <dbReference type="EMBL" id="QMV40085.1"/>
    </source>
</evidence>
<keyword evidence="3" id="KW-1003">Cell membrane</keyword>
<keyword evidence="10" id="KW-1185">Reference proteome</keyword>
<evidence type="ECO:0000256" key="3">
    <source>
        <dbReference type="ARBA" id="ARBA00022475"/>
    </source>
</evidence>
<evidence type="ECO:0000259" key="8">
    <source>
        <dbReference type="PROSITE" id="PS50928"/>
    </source>
</evidence>
<protein>
    <submittedName>
        <fullName evidence="9">Carbohydrate ABC transporter permease</fullName>
    </submittedName>
</protein>
<feature type="transmembrane region" description="Helical" evidence="7">
    <location>
        <begin position="7"/>
        <end position="28"/>
    </location>
</feature>
<dbReference type="PANTHER" id="PTHR32243:SF18">
    <property type="entry name" value="INNER MEMBRANE ABC TRANSPORTER PERMEASE PROTEIN YCJP"/>
    <property type="match status" value="1"/>
</dbReference>
<dbReference type="InterPro" id="IPR050901">
    <property type="entry name" value="BP-dep_ABC_trans_perm"/>
</dbReference>
<dbReference type="Gene3D" id="1.10.3720.10">
    <property type="entry name" value="MetI-like"/>
    <property type="match status" value="1"/>
</dbReference>
<dbReference type="KEGG" id="cchl:FPL14_01875"/>
<evidence type="ECO:0000256" key="7">
    <source>
        <dbReference type="RuleBase" id="RU363032"/>
    </source>
</evidence>
<keyword evidence="5 7" id="KW-1133">Transmembrane helix</keyword>
<evidence type="ECO:0000256" key="2">
    <source>
        <dbReference type="ARBA" id="ARBA00022448"/>
    </source>
</evidence>
<dbReference type="PANTHER" id="PTHR32243">
    <property type="entry name" value="MALTOSE TRANSPORT SYSTEM PERMEASE-RELATED"/>
    <property type="match status" value="1"/>
</dbReference>
<reference evidence="9 10" key="1">
    <citation type="submission" date="2019-07" db="EMBL/GenBank/DDBJ databases">
        <authorList>
            <person name="Kim J.K."/>
            <person name="Cheong H.-M."/>
            <person name="Choi Y."/>
            <person name="Hwang K.J."/>
            <person name="Lee S."/>
            <person name="Choi C."/>
        </authorList>
    </citation>
    <scope>NUCLEOTIDE SEQUENCE [LARGE SCALE GENOMIC DNA]</scope>
    <source>
        <strain evidence="9 10">KS 22</strain>
    </source>
</reference>
<feature type="transmembrane region" description="Helical" evidence="7">
    <location>
        <begin position="71"/>
        <end position="94"/>
    </location>
</feature>
<feature type="transmembrane region" description="Helical" evidence="7">
    <location>
        <begin position="179"/>
        <end position="204"/>
    </location>
</feature>
<comment type="similarity">
    <text evidence="7">Belongs to the binding-protein-dependent transport system permease family.</text>
</comment>
<accession>A0A7G5BT01</accession>
<dbReference type="PROSITE" id="PS50928">
    <property type="entry name" value="ABC_TM1"/>
    <property type="match status" value="1"/>
</dbReference>
<feature type="transmembrane region" description="Helical" evidence="7">
    <location>
        <begin position="106"/>
        <end position="129"/>
    </location>
</feature>
<sequence>MRKTKSGLFYVGVGCILTFFMVPLVWLISTSFKNNRDAFAIPPKWIFEPTLDNYNNVFGRSDFFAAFGNSVLISVVSTLLCLCIAAVTSYALAYFNFPKKSKIMTFILSSRVAPPILMLLPIYFISVQIGVTDSYALLIFMYMLMNLPFAVLMLVTYFEDIPSEIREAAFVDGCSETRTFFKVILPLARGGLAATFILSMVLAWNEFLIGLVMTGKATQTLPVLVTSFMTFQGTEWGPLSAAGTFIMVPMLIFGIFVQKHLVKGMTMGAVK</sequence>
<dbReference type="GO" id="GO:0005886">
    <property type="term" value="C:plasma membrane"/>
    <property type="evidence" value="ECO:0007669"/>
    <property type="project" value="UniProtKB-SubCell"/>
</dbReference>
<dbReference type="GO" id="GO:0055085">
    <property type="term" value="P:transmembrane transport"/>
    <property type="evidence" value="ECO:0007669"/>
    <property type="project" value="InterPro"/>
</dbReference>
<proteinExistence type="inferred from homology"/>
<keyword evidence="4 7" id="KW-0812">Transmembrane</keyword>